<reference evidence="1 2" key="1">
    <citation type="submission" date="2016-06" db="EMBL/GenBank/DDBJ databases">
        <authorList>
            <person name="Kjaerup R.B."/>
            <person name="Dalgaard T.S."/>
            <person name="Juul-Madsen H.R."/>
        </authorList>
    </citation>
    <scope>NUCLEOTIDE SEQUENCE [LARGE SCALE GENOMIC DNA]</scope>
    <source>
        <strain evidence="1 2">DSM 43818</strain>
    </source>
</reference>
<evidence type="ECO:0000313" key="1">
    <source>
        <dbReference type="EMBL" id="SCL28344.1"/>
    </source>
</evidence>
<evidence type="ECO:0000313" key="2">
    <source>
        <dbReference type="Proteomes" id="UP000199699"/>
    </source>
</evidence>
<evidence type="ECO:0008006" key="3">
    <source>
        <dbReference type="Google" id="ProtNLM"/>
    </source>
</evidence>
<dbReference type="RefSeq" id="WP_091083945.1">
    <property type="nucleotide sequence ID" value="NZ_FMHT01000003.1"/>
</dbReference>
<organism evidence="1 2">
    <name type="scientific">Micromonospora nigra</name>
    <dbReference type="NCBI Taxonomy" id="145857"/>
    <lineage>
        <taxon>Bacteria</taxon>
        <taxon>Bacillati</taxon>
        <taxon>Actinomycetota</taxon>
        <taxon>Actinomycetes</taxon>
        <taxon>Micromonosporales</taxon>
        <taxon>Micromonosporaceae</taxon>
        <taxon>Micromonospora</taxon>
    </lineage>
</organism>
<protein>
    <recommendedName>
        <fullName evidence="3">Hemerythrin HHE cation binding domain-containing protein</fullName>
    </recommendedName>
</protein>
<gene>
    <name evidence="1" type="ORF">GA0070616_3675</name>
</gene>
<dbReference type="Proteomes" id="UP000199699">
    <property type="component" value="Unassembled WGS sequence"/>
</dbReference>
<name>A0A1C6SFU7_9ACTN</name>
<accession>A0A1C6SFU7</accession>
<dbReference type="EMBL" id="FMHT01000003">
    <property type="protein sequence ID" value="SCL28344.1"/>
    <property type="molecule type" value="Genomic_DNA"/>
</dbReference>
<keyword evidence="2" id="KW-1185">Reference proteome</keyword>
<sequence>MATDPIRQPSTAPGLVGAGHTLRLLLLDPAEPVRRDHLRRGLIPLSRSFVEHVQATEGPDGRYAELVHAAPRLDRGVRLLVREHAVIAASLDALHETVRRPGVGADELRHAVAQLLGALHRHRQRGADLIWQAYQTDLGGET</sequence>
<dbReference type="OrthoDB" id="263362at2"/>
<dbReference type="AlphaFoldDB" id="A0A1C6SFU7"/>
<proteinExistence type="predicted"/>